<evidence type="ECO:0000313" key="2">
    <source>
        <dbReference type="Proteomes" id="UP000634136"/>
    </source>
</evidence>
<accession>A0A834TVC2</accession>
<reference evidence="1" key="1">
    <citation type="submission" date="2020-09" db="EMBL/GenBank/DDBJ databases">
        <title>Genome-Enabled Discovery of Anthraquinone Biosynthesis in Senna tora.</title>
        <authorList>
            <person name="Kang S.-H."/>
            <person name="Pandey R.P."/>
            <person name="Lee C.-M."/>
            <person name="Sim J.-S."/>
            <person name="Jeong J.-T."/>
            <person name="Choi B.-S."/>
            <person name="Jung M."/>
            <person name="Ginzburg D."/>
            <person name="Zhao K."/>
            <person name="Won S.Y."/>
            <person name="Oh T.-J."/>
            <person name="Yu Y."/>
            <person name="Kim N.-H."/>
            <person name="Lee O.R."/>
            <person name="Lee T.-H."/>
            <person name="Bashyal P."/>
            <person name="Kim T.-S."/>
            <person name="Lee W.-H."/>
            <person name="Kawkins C."/>
            <person name="Kim C.-K."/>
            <person name="Kim J.S."/>
            <person name="Ahn B.O."/>
            <person name="Rhee S.Y."/>
            <person name="Sohng J.K."/>
        </authorList>
    </citation>
    <scope>NUCLEOTIDE SEQUENCE</scope>
    <source>
        <tissue evidence="1">Leaf</tissue>
    </source>
</reference>
<dbReference type="EMBL" id="JAAIUW010000006">
    <property type="protein sequence ID" value="KAF7828857.1"/>
    <property type="molecule type" value="Genomic_DNA"/>
</dbReference>
<proteinExistence type="predicted"/>
<comment type="caution">
    <text evidence="1">The sequence shown here is derived from an EMBL/GenBank/DDBJ whole genome shotgun (WGS) entry which is preliminary data.</text>
</comment>
<organism evidence="1 2">
    <name type="scientific">Senna tora</name>
    <dbReference type="NCBI Taxonomy" id="362788"/>
    <lineage>
        <taxon>Eukaryota</taxon>
        <taxon>Viridiplantae</taxon>
        <taxon>Streptophyta</taxon>
        <taxon>Embryophyta</taxon>
        <taxon>Tracheophyta</taxon>
        <taxon>Spermatophyta</taxon>
        <taxon>Magnoliopsida</taxon>
        <taxon>eudicotyledons</taxon>
        <taxon>Gunneridae</taxon>
        <taxon>Pentapetalae</taxon>
        <taxon>rosids</taxon>
        <taxon>fabids</taxon>
        <taxon>Fabales</taxon>
        <taxon>Fabaceae</taxon>
        <taxon>Caesalpinioideae</taxon>
        <taxon>Cassia clade</taxon>
        <taxon>Senna</taxon>
    </lineage>
</organism>
<evidence type="ECO:0000313" key="1">
    <source>
        <dbReference type="EMBL" id="KAF7828857.1"/>
    </source>
</evidence>
<keyword evidence="2" id="KW-1185">Reference proteome</keyword>
<gene>
    <name evidence="1" type="ORF">G2W53_020021</name>
</gene>
<name>A0A834TVC2_9FABA</name>
<protein>
    <submittedName>
        <fullName evidence="1">Uncharacterized protein</fullName>
    </submittedName>
</protein>
<dbReference type="AlphaFoldDB" id="A0A834TVC2"/>
<sequence length="46" mass="5150">MINDDLLHGGPLEQERRRMSKALNSEATFCLLVRFVNDCASAAISR</sequence>
<dbReference type="Proteomes" id="UP000634136">
    <property type="component" value="Unassembled WGS sequence"/>
</dbReference>